<protein>
    <submittedName>
        <fullName evidence="1">Uncharacterized protein</fullName>
    </submittedName>
</protein>
<name>A0A8E2DW02_9PEZI</name>
<reference evidence="1 2" key="1">
    <citation type="journal article" date="2016" name="Nat. Commun.">
        <title>Ectomycorrhizal ecology is imprinted in the genome of the dominant symbiotic fungus Cenococcum geophilum.</title>
        <authorList>
            <consortium name="DOE Joint Genome Institute"/>
            <person name="Peter M."/>
            <person name="Kohler A."/>
            <person name="Ohm R.A."/>
            <person name="Kuo A."/>
            <person name="Krutzmann J."/>
            <person name="Morin E."/>
            <person name="Arend M."/>
            <person name="Barry K.W."/>
            <person name="Binder M."/>
            <person name="Choi C."/>
            <person name="Clum A."/>
            <person name="Copeland A."/>
            <person name="Grisel N."/>
            <person name="Haridas S."/>
            <person name="Kipfer T."/>
            <person name="LaButti K."/>
            <person name="Lindquist E."/>
            <person name="Lipzen A."/>
            <person name="Maire R."/>
            <person name="Meier B."/>
            <person name="Mihaltcheva S."/>
            <person name="Molinier V."/>
            <person name="Murat C."/>
            <person name="Poggeler S."/>
            <person name="Quandt C.A."/>
            <person name="Sperisen C."/>
            <person name="Tritt A."/>
            <person name="Tisserant E."/>
            <person name="Crous P.W."/>
            <person name="Henrissat B."/>
            <person name="Nehls U."/>
            <person name="Egli S."/>
            <person name="Spatafora J.W."/>
            <person name="Grigoriev I.V."/>
            <person name="Martin F.M."/>
        </authorList>
    </citation>
    <scope>NUCLEOTIDE SEQUENCE [LARGE SCALE GENOMIC DNA]</scope>
    <source>
        <strain evidence="1 2">CBS 459.81</strain>
    </source>
</reference>
<proteinExistence type="predicted"/>
<dbReference type="AlphaFoldDB" id="A0A8E2DW02"/>
<dbReference type="Proteomes" id="UP000250266">
    <property type="component" value="Unassembled WGS sequence"/>
</dbReference>
<dbReference type="EMBL" id="KV747997">
    <property type="protein sequence ID" value="OCK72643.1"/>
    <property type="molecule type" value="Genomic_DNA"/>
</dbReference>
<accession>A0A8E2DW02</accession>
<evidence type="ECO:0000313" key="1">
    <source>
        <dbReference type="EMBL" id="OCK72643.1"/>
    </source>
</evidence>
<organism evidence="1 2">
    <name type="scientific">Lepidopterella palustris CBS 459.81</name>
    <dbReference type="NCBI Taxonomy" id="1314670"/>
    <lineage>
        <taxon>Eukaryota</taxon>
        <taxon>Fungi</taxon>
        <taxon>Dikarya</taxon>
        <taxon>Ascomycota</taxon>
        <taxon>Pezizomycotina</taxon>
        <taxon>Dothideomycetes</taxon>
        <taxon>Pleosporomycetidae</taxon>
        <taxon>Mytilinidiales</taxon>
        <taxon>Argynnaceae</taxon>
        <taxon>Lepidopterella</taxon>
    </lineage>
</organism>
<feature type="non-terminal residue" evidence="1">
    <location>
        <position position="1"/>
    </location>
</feature>
<keyword evidence="2" id="KW-1185">Reference proteome</keyword>
<sequence length="64" mass="7332">LATFNFKIVYRKGSENKVANALSRQPNYIEELKPDYKAVLAINKEGSLRYNYPKLALVLRTDSV</sequence>
<evidence type="ECO:0000313" key="2">
    <source>
        <dbReference type="Proteomes" id="UP000250266"/>
    </source>
</evidence>
<dbReference type="OrthoDB" id="5599418at2759"/>
<gene>
    <name evidence="1" type="ORF">K432DRAFT_316160</name>
</gene>